<feature type="chain" id="PRO_5029526096" evidence="1">
    <location>
        <begin position="24"/>
        <end position="98"/>
    </location>
</feature>
<gene>
    <name evidence="3" type="primary">Moxd2_2</name>
    <name evidence="3" type="ORF">OREMEL_R13655</name>
</gene>
<dbReference type="Pfam" id="PF03351">
    <property type="entry name" value="DOMON"/>
    <property type="match status" value="1"/>
</dbReference>
<dbReference type="GO" id="GO:0005507">
    <property type="term" value="F:copper ion binding"/>
    <property type="evidence" value="ECO:0007669"/>
    <property type="project" value="TreeGrafter"/>
</dbReference>
<proteinExistence type="predicted"/>
<name>A0A7L3NH49_9AVES</name>
<evidence type="ECO:0000313" key="3">
    <source>
        <dbReference type="EMBL" id="NXU78324.1"/>
    </source>
</evidence>
<dbReference type="GO" id="GO:0030667">
    <property type="term" value="C:secretory granule membrane"/>
    <property type="evidence" value="ECO:0007669"/>
    <property type="project" value="TreeGrafter"/>
</dbReference>
<dbReference type="EMBL" id="VZUB01026383">
    <property type="protein sequence ID" value="NXU78324.1"/>
    <property type="molecule type" value="Genomic_DNA"/>
</dbReference>
<dbReference type="GO" id="GO:0042420">
    <property type="term" value="P:dopamine catabolic process"/>
    <property type="evidence" value="ECO:0007669"/>
    <property type="project" value="TreeGrafter"/>
</dbReference>
<dbReference type="PANTHER" id="PTHR10157">
    <property type="entry name" value="DOPAMINE BETA HYDROXYLASE RELATED"/>
    <property type="match status" value="1"/>
</dbReference>
<dbReference type="OrthoDB" id="10003276at2759"/>
<keyword evidence="1" id="KW-0732">Signal</keyword>
<organism evidence="3 4">
    <name type="scientific">Oreotrochilus melanogaster</name>
    <dbReference type="NCBI Taxonomy" id="689266"/>
    <lineage>
        <taxon>Eukaryota</taxon>
        <taxon>Metazoa</taxon>
        <taxon>Chordata</taxon>
        <taxon>Craniata</taxon>
        <taxon>Vertebrata</taxon>
        <taxon>Euteleostomi</taxon>
        <taxon>Archelosauria</taxon>
        <taxon>Archosauria</taxon>
        <taxon>Dinosauria</taxon>
        <taxon>Saurischia</taxon>
        <taxon>Theropoda</taxon>
        <taxon>Coelurosauria</taxon>
        <taxon>Aves</taxon>
        <taxon>Neognathae</taxon>
        <taxon>Neoaves</taxon>
        <taxon>Strisores</taxon>
        <taxon>Apodiformes</taxon>
        <taxon>Trochilidae</taxon>
        <taxon>Oreotrochilus</taxon>
    </lineage>
</organism>
<dbReference type="InterPro" id="IPR045266">
    <property type="entry name" value="DOH_DOMON"/>
</dbReference>
<reference evidence="3 4" key="1">
    <citation type="submission" date="2019-09" db="EMBL/GenBank/DDBJ databases">
        <title>Bird 10,000 Genomes (B10K) Project - Family phase.</title>
        <authorList>
            <person name="Zhang G."/>
        </authorList>
    </citation>
    <scope>NUCLEOTIDE SEQUENCE [LARGE SCALE GENOMIC DNA]</scope>
    <source>
        <strain evidence="3">OUT-0002</strain>
    </source>
</reference>
<dbReference type="InterPro" id="IPR005018">
    <property type="entry name" value="DOMON_domain"/>
</dbReference>
<feature type="non-terminal residue" evidence="3">
    <location>
        <position position="98"/>
    </location>
</feature>
<accession>A0A7L3NH49</accession>
<dbReference type="GO" id="GO:0004500">
    <property type="term" value="F:dopamine beta-monooxygenase activity"/>
    <property type="evidence" value="ECO:0007669"/>
    <property type="project" value="InterPro"/>
</dbReference>
<dbReference type="GO" id="GO:0042421">
    <property type="term" value="P:norepinephrine biosynthetic process"/>
    <property type="evidence" value="ECO:0007669"/>
    <property type="project" value="TreeGrafter"/>
</dbReference>
<dbReference type="PROSITE" id="PS50836">
    <property type="entry name" value="DOMON"/>
    <property type="match status" value="1"/>
</dbReference>
<evidence type="ECO:0000313" key="4">
    <source>
        <dbReference type="Proteomes" id="UP000579904"/>
    </source>
</evidence>
<sequence length="98" mass="10778">MRVVFSIVKSIFFLLFLPCFCSGQAAAPQLHFSSSLDPSHRISLCWDHAEQEELMMFELQVHTTGWVAFGFSPHGELPGSDIVIGGVFPNGSICFSVS</sequence>
<evidence type="ECO:0000256" key="1">
    <source>
        <dbReference type="SAM" id="SignalP"/>
    </source>
</evidence>
<dbReference type="PANTHER" id="PTHR10157:SF31">
    <property type="entry name" value="DBH-LIKE MONOOXYGENASE PROTEIN 2-RELATED"/>
    <property type="match status" value="1"/>
</dbReference>
<dbReference type="Proteomes" id="UP000579904">
    <property type="component" value="Unassembled WGS sequence"/>
</dbReference>
<comment type="caution">
    <text evidence="3">The sequence shown here is derived from an EMBL/GenBank/DDBJ whole genome shotgun (WGS) entry which is preliminary data.</text>
</comment>
<protein>
    <submittedName>
        <fullName evidence="3">MOXD2 protein</fullName>
    </submittedName>
</protein>
<dbReference type="InterPro" id="IPR000945">
    <property type="entry name" value="DBH-like"/>
</dbReference>
<keyword evidence="4" id="KW-1185">Reference proteome</keyword>
<dbReference type="GO" id="GO:0005615">
    <property type="term" value="C:extracellular space"/>
    <property type="evidence" value="ECO:0007669"/>
    <property type="project" value="TreeGrafter"/>
</dbReference>
<feature type="non-terminal residue" evidence="3">
    <location>
        <position position="1"/>
    </location>
</feature>
<feature type="signal peptide" evidence="1">
    <location>
        <begin position="1"/>
        <end position="23"/>
    </location>
</feature>
<feature type="domain" description="DOMON" evidence="2">
    <location>
        <begin position="40"/>
        <end position="98"/>
    </location>
</feature>
<dbReference type="AlphaFoldDB" id="A0A7L3NH49"/>
<dbReference type="GO" id="GO:0006589">
    <property type="term" value="P:octopamine biosynthetic process"/>
    <property type="evidence" value="ECO:0007669"/>
    <property type="project" value="TreeGrafter"/>
</dbReference>
<evidence type="ECO:0000259" key="2">
    <source>
        <dbReference type="PROSITE" id="PS50836"/>
    </source>
</evidence>
<dbReference type="CDD" id="cd09631">
    <property type="entry name" value="DOMON_DOH"/>
    <property type="match status" value="1"/>
</dbReference>